<proteinExistence type="predicted"/>
<organism evidence="2 3">
    <name type="scientific">Saccharomonospora xinjiangensis XJ-54</name>
    <dbReference type="NCBI Taxonomy" id="882086"/>
    <lineage>
        <taxon>Bacteria</taxon>
        <taxon>Bacillati</taxon>
        <taxon>Actinomycetota</taxon>
        <taxon>Actinomycetes</taxon>
        <taxon>Pseudonocardiales</taxon>
        <taxon>Pseudonocardiaceae</taxon>
        <taxon>Saccharomonospora</taxon>
    </lineage>
</organism>
<reference evidence="2 3" key="1">
    <citation type="submission" date="2012-01" db="EMBL/GenBank/DDBJ databases">
        <title>Improved High-Quality Draft sequence of Saccharomonospora xinjiangensis XJ-54.</title>
        <authorList>
            <consortium name="US DOE Joint Genome Institute"/>
            <person name="Lucas S."/>
            <person name="Han J."/>
            <person name="Lapidus A."/>
            <person name="Cheng J.-F."/>
            <person name="Goodwin L."/>
            <person name="Pitluck S."/>
            <person name="Peters L."/>
            <person name="Mikhailova N."/>
            <person name="Teshima H."/>
            <person name="Detter J.C."/>
            <person name="Han C."/>
            <person name="Tapia R."/>
            <person name="Land M."/>
            <person name="Hauser L."/>
            <person name="Kyrpides N."/>
            <person name="Ivanova N."/>
            <person name="Pagani I."/>
            <person name="Brambilla E.-M."/>
            <person name="Klenk H.-P."/>
            <person name="Woyke T."/>
        </authorList>
    </citation>
    <scope>NUCLEOTIDE SEQUENCE [LARGE SCALE GENOMIC DNA]</scope>
    <source>
        <strain evidence="2 3">XJ-54</strain>
    </source>
</reference>
<dbReference type="AlphaFoldDB" id="I0V4A8"/>
<feature type="region of interest" description="Disordered" evidence="1">
    <location>
        <begin position="1"/>
        <end position="24"/>
    </location>
</feature>
<feature type="compositionally biased region" description="Low complexity" evidence="1">
    <location>
        <begin position="11"/>
        <end position="20"/>
    </location>
</feature>
<sequence>MATTEVDSEALRAAARSASRTGEQLSESAAGCTLGCAANALAGFTSGPALAKAAESRKSGVRALSDELSSLGERLAQAADRYEATDTDAAGGLDRILALLKAGVTTR</sequence>
<dbReference type="GO" id="GO:0009306">
    <property type="term" value="P:protein secretion"/>
    <property type="evidence" value="ECO:0007669"/>
    <property type="project" value="InterPro"/>
</dbReference>
<evidence type="ECO:0008006" key="4">
    <source>
        <dbReference type="Google" id="ProtNLM"/>
    </source>
</evidence>
<dbReference type="Gene3D" id="1.10.287.1060">
    <property type="entry name" value="ESAT-6-like"/>
    <property type="match status" value="1"/>
</dbReference>
<dbReference type="Pfam" id="PF10824">
    <property type="entry name" value="T7SS_ESX_EspC"/>
    <property type="match status" value="1"/>
</dbReference>
<accession>I0V4A8</accession>
<evidence type="ECO:0000256" key="1">
    <source>
        <dbReference type="SAM" id="MobiDB-lite"/>
    </source>
</evidence>
<evidence type="ECO:0000313" key="2">
    <source>
        <dbReference type="EMBL" id="EID54961.1"/>
    </source>
</evidence>
<dbReference type="OrthoDB" id="3693305at2"/>
<protein>
    <recommendedName>
        <fullName evidence="4">ESX-1 secretion-associated protein</fullName>
    </recommendedName>
</protein>
<dbReference type="EMBL" id="JH636049">
    <property type="protein sequence ID" value="EID54961.1"/>
    <property type="molecule type" value="Genomic_DNA"/>
</dbReference>
<dbReference type="HOGENOM" id="CLU_2208187_0_0_11"/>
<evidence type="ECO:0000313" key="3">
    <source>
        <dbReference type="Proteomes" id="UP000004691"/>
    </source>
</evidence>
<dbReference type="STRING" id="882086.SacxiDRAFT_2742"/>
<keyword evidence="3" id="KW-1185">Reference proteome</keyword>
<dbReference type="RefSeq" id="WP_006239107.1">
    <property type="nucleotide sequence ID" value="NZ_JH636049.1"/>
</dbReference>
<dbReference type="InterPro" id="IPR022536">
    <property type="entry name" value="EspC"/>
</dbReference>
<dbReference type="Proteomes" id="UP000004691">
    <property type="component" value="Unassembled WGS sequence"/>
</dbReference>
<gene>
    <name evidence="2" type="ORF">SacxiDRAFT_2742</name>
</gene>
<name>I0V4A8_9PSEU</name>